<dbReference type="AlphaFoldDB" id="A0A1H7NHV8"/>
<dbReference type="InterPro" id="IPR043129">
    <property type="entry name" value="ATPase_NBD"/>
</dbReference>
<dbReference type="PANTHER" id="PTHR18964:SF169">
    <property type="entry name" value="N-ACETYLMANNOSAMINE KINASE"/>
    <property type="match status" value="1"/>
</dbReference>
<accession>A0A1H7NHV8</accession>
<proteinExistence type="inferred from homology"/>
<feature type="compositionally biased region" description="Pro residues" evidence="2">
    <location>
        <begin position="165"/>
        <end position="179"/>
    </location>
</feature>
<dbReference type="Proteomes" id="UP000198953">
    <property type="component" value="Unassembled WGS sequence"/>
</dbReference>
<dbReference type="PROSITE" id="PS01125">
    <property type="entry name" value="ROK"/>
    <property type="match status" value="1"/>
</dbReference>
<comment type="similarity">
    <text evidence="1">Belongs to the ROK (NagC/XylR) family.</text>
</comment>
<dbReference type="EMBL" id="FOBF01000004">
    <property type="protein sequence ID" value="SEL22899.1"/>
    <property type="molecule type" value="Genomic_DNA"/>
</dbReference>
<dbReference type="InterPro" id="IPR000600">
    <property type="entry name" value="ROK"/>
</dbReference>
<sequence>MTPLALAVDIGGTKIAAALVDGEGRLAERRRVPTPASEGGEAIMAAVAAVSAPLLAAGGSRVVACGIGTAGVVDGRGRVASATDLLTGWAGTDVKGVAERTLGLPAVVMNDCHAAGAGESRLGAARDAETALVVAVGTGIGGALCRSGAPVTGRTGTAGSIGHVPAPPPPALPHGPAPAPRRCSCGATDHVEAYASGPAVERAYREAAGRALPLAEIGRRAAAGDADAERVIGDAATLLGRVLAGAANLLDPDVIVIAGGVSLLGPPLLAPLASAFRAEALPGPRDIPVRAAALGGDAVLVGAGTHALARGR</sequence>
<evidence type="ECO:0000313" key="4">
    <source>
        <dbReference type="Proteomes" id="UP000198953"/>
    </source>
</evidence>
<reference evidence="3 4" key="1">
    <citation type="submission" date="2016-10" db="EMBL/GenBank/DDBJ databases">
        <authorList>
            <person name="de Groot N.N."/>
        </authorList>
    </citation>
    <scope>NUCLEOTIDE SEQUENCE [LARGE SCALE GENOMIC DNA]</scope>
    <source>
        <strain evidence="3 4">DSM 43357</strain>
    </source>
</reference>
<name>A0A1H7NHV8_9ACTN</name>
<dbReference type="InterPro" id="IPR049874">
    <property type="entry name" value="ROK_cs"/>
</dbReference>
<dbReference type="SUPFAM" id="SSF53067">
    <property type="entry name" value="Actin-like ATPase domain"/>
    <property type="match status" value="1"/>
</dbReference>
<dbReference type="Pfam" id="PF00480">
    <property type="entry name" value="ROK"/>
    <property type="match status" value="1"/>
</dbReference>
<gene>
    <name evidence="3" type="ORF">SAMN05660976_02047</name>
</gene>
<evidence type="ECO:0000256" key="2">
    <source>
        <dbReference type="SAM" id="MobiDB-lite"/>
    </source>
</evidence>
<dbReference type="OrthoDB" id="8772678at2"/>
<dbReference type="PANTHER" id="PTHR18964">
    <property type="entry name" value="ROK (REPRESSOR, ORF, KINASE) FAMILY"/>
    <property type="match status" value="1"/>
</dbReference>
<evidence type="ECO:0000313" key="3">
    <source>
        <dbReference type="EMBL" id="SEL22899.1"/>
    </source>
</evidence>
<keyword evidence="3" id="KW-0808">Transferase</keyword>
<dbReference type="RefSeq" id="WP_055503144.1">
    <property type="nucleotide sequence ID" value="NZ_BBZG01000001.1"/>
</dbReference>
<feature type="region of interest" description="Disordered" evidence="2">
    <location>
        <begin position="155"/>
        <end position="181"/>
    </location>
</feature>
<keyword evidence="4" id="KW-1185">Reference proteome</keyword>
<dbReference type="Gene3D" id="3.30.420.40">
    <property type="match status" value="2"/>
</dbReference>
<dbReference type="GO" id="GO:0016301">
    <property type="term" value="F:kinase activity"/>
    <property type="evidence" value="ECO:0007669"/>
    <property type="project" value="UniProtKB-KW"/>
</dbReference>
<protein>
    <submittedName>
        <fullName evidence="3">Glucokinase</fullName>
    </submittedName>
</protein>
<dbReference type="STRING" id="46177.SAMN05660976_02047"/>
<keyword evidence="3" id="KW-0418">Kinase</keyword>
<evidence type="ECO:0000256" key="1">
    <source>
        <dbReference type="ARBA" id="ARBA00006479"/>
    </source>
</evidence>
<organism evidence="3 4">
    <name type="scientific">Nonomuraea pusilla</name>
    <dbReference type="NCBI Taxonomy" id="46177"/>
    <lineage>
        <taxon>Bacteria</taxon>
        <taxon>Bacillati</taxon>
        <taxon>Actinomycetota</taxon>
        <taxon>Actinomycetes</taxon>
        <taxon>Streptosporangiales</taxon>
        <taxon>Streptosporangiaceae</taxon>
        <taxon>Nonomuraea</taxon>
    </lineage>
</organism>